<sequence length="51" mass="5837">MHLSYEAVWEVLWKEDPWALPKEYQEALEALMSKSRKDNDAASSSGEPSKP</sequence>
<organism evidence="1 2">
    <name type="scientific">Trifolium medium</name>
    <dbReference type="NCBI Taxonomy" id="97028"/>
    <lineage>
        <taxon>Eukaryota</taxon>
        <taxon>Viridiplantae</taxon>
        <taxon>Streptophyta</taxon>
        <taxon>Embryophyta</taxon>
        <taxon>Tracheophyta</taxon>
        <taxon>Spermatophyta</taxon>
        <taxon>Magnoliopsida</taxon>
        <taxon>eudicotyledons</taxon>
        <taxon>Gunneridae</taxon>
        <taxon>Pentapetalae</taxon>
        <taxon>rosids</taxon>
        <taxon>fabids</taxon>
        <taxon>Fabales</taxon>
        <taxon>Fabaceae</taxon>
        <taxon>Papilionoideae</taxon>
        <taxon>50 kb inversion clade</taxon>
        <taxon>NPAAA clade</taxon>
        <taxon>Hologalegina</taxon>
        <taxon>IRL clade</taxon>
        <taxon>Trifolieae</taxon>
        <taxon>Trifolium</taxon>
    </lineage>
</organism>
<dbReference type="EMBL" id="LXQA010001288">
    <property type="protein sequence ID" value="MCH80631.1"/>
    <property type="molecule type" value="Genomic_DNA"/>
</dbReference>
<accession>A0A392M061</accession>
<gene>
    <name evidence="1" type="ORF">A2U01_0001401</name>
</gene>
<proteinExistence type="predicted"/>
<reference evidence="1 2" key="1">
    <citation type="journal article" date="2018" name="Front. Plant Sci.">
        <title>Red Clover (Trifolium pratense) and Zigzag Clover (T. medium) - A Picture of Genomic Similarities and Differences.</title>
        <authorList>
            <person name="Dluhosova J."/>
            <person name="Istvanek J."/>
            <person name="Nedelnik J."/>
            <person name="Repkova J."/>
        </authorList>
    </citation>
    <scope>NUCLEOTIDE SEQUENCE [LARGE SCALE GENOMIC DNA]</scope>
    <source>
        <strain evidence="2">cv. 10/8</strain>
        <tissue evidence="1">Leaf</tissue>
    </source>
</reference>
<evidence type="ECO:0000313" key="1">
    <source>
        <dbReference type="EMBL" id="MCH80631.1"/>
    </source>
</evidence>
<dbReference type="Proteomes" id="UP000265520">
    <property type="component" value="Unassembled WGS sequence"/>
</dbReference>
<keyword evidence="2" id="KW-1185">Reference proteome</keyword>
<name>A0A392M061_9FABA</name>
<evidence type="ECO:0000313" key="2">
    <source>
        <dbReference type="Proteomes" id="UP000265520"/>
    </source>
</evidence>
<protein>
    <submittedName>
        <fullName evidence="1">Uncharacterized protein</fullName>
    </submittedName>
</protein>
<dbReference type="AlphaFoldDB" id="A0A392M061"/>
<comment type="caution">
    <text evidence="1">The sequence shown here is derived from an EMBL/GenBank/DDBJ whole genome shotgun (WGS) entry which is preliminary data.</text>
</comment>